<dbReference type="PROSITE" id="PS00108">
    <property type="entry name" value="PROTEIN_KINASE_ST"/>
    <property type="match status" value="1"/>
</dbReference>
<dbReference type="InterPro" id="IPR050839">
    <property type="entry name" value="Rho-assoc_Ser/Thr_Kinase"/>
</dbReference>
<evidence type="ECO:0000256" key="3">
    <source>
        <dbReference type="ARBA" id="ARBA00047899"/>
    </source>
</evidence>
<dbReference type="GO" id="GO:0005524">
    <property type="term" value="F:ATP binding"/>
    <property type="evidence" value="ECO:0007669"/>
    <property type="project" value="InterPro"/>
</dbReference>
<dbReference type="InterPro" id="IPR011009">
    <property type="entry name" value="Kinase-like_dom_sf"/>
</dbReference>
<dbReference type="PROSITE" id="PS50011">
    <property type="entry name" value="PROTEIN_KINASE_DOM"/>
    <property type="match status" value="1"/>
</dbReference>
<sequence>MAQPNPGITERKNVNGRTQTVQRAQRAKIAGSIGFKWAVRVEMTGPRVEHVRSERNLLAEVDSRCIVKLHYSFQDSDFLYLIIEYLPGGDIMTLLMREDILSENVARFYIAESILAIHSIHQHNYVHRDIKPDNLILDKNGHLKLSDFGLRKTLDDKYSTILLENEDFNGQESTSETEGYFAYSTVGTLDYMAPEVLLKKGYGIECDWWSLGAIMYEMLVGYTPFCSDDPRMTCRKIVNWRACLKFPEEPKISAEAKDLICSLLCDVDTRLGTRGVDEIKVKTPMGIMFVWATAL</sequence>
<gene>
    <name evidence="6" type="ORF">KIW84_012744</name>
</gene>
<dbReference type="GO" id="GO:0004674">
    <property type="term" value="F:protein serine/threonine kinase activity"/>
    <property type="evidence" value="ECO:0007669"/>
    <property type="project" value="UniProtKB-EC"/>
</dbReference>
<evidence type="ECO:0000256" key="1">
    <source>
        <dbReference type="ARBA" id="ARBA00009903"/>
    </source>
</evidence>
<feature type="domain" description="Protein kinase" evidence="5">
    <location>
        <begin position="7"/>
        <end position="290"/>
    </location>
</feature>
<dbReference type="Proteomes" id="UP001058974">
    <property type="component" value="Chromosome 1"/>
</dbReference>
<dbReference type="PANTHER" id="PTHR22988">
    <property type="entry name" value="MYOTONIC DYSTROPHY S/T KINASE-RELATED"/>
    <property type="match status" value="1"/>
</dbReference>
<comment type="similarity">
    <text evidence="1">Belongs to the protein kinase superfamily. AGC Ser/Thr protein kinase family.</text>
</comment>
<organism evidence="6 7">
    <name type="scientific">Pisum sativum</name>
    <name type="common">Garden pea</name>
    <name type="synonym">Lathyrus oleraceus</name>
    <dbReference type="NCBI Taxonomy" id="3888"/>
    <lineage>
        <taxon>Eukaryota</taxon>
        <taxon>Viridiplantae</taxon>
        <taxon>Streptophyta</taxon>
        <taxon>Embryophyta</taxon>
        <taxon>Tracheophyta</taxon>
        <taxon>Spermatophyta</taxon>
        <taxon>Magnoliopsida</taxon>
        <taxon>eudicotyledons</taxon>
        <taxon>Gunneridae</taxon>
        <taxon>Pentapetalae</taxon>
        <taxon>rosids</taxon>
        <taxon>fabids</taxon>
        <taxon>Fabales</taxon>
        <taxon>Fabaceae</taxon>
        <taxon>Papilionoideae</taxon>
        <taxon>50 kb inversion clade</taxon>
        <taxon>NPAAA clade</taxon>
        <taxon>Hologalegina</taxon>
        <taxon>IRL clade</taxon>
        <taxon>Fabeae</taxon>
        <taxon>Lathyrus</taxon>
    </lineage>
</organism>
<evidence type="ECO:0000259" key="5">
    <source>
        <dbReference type="PROSITE" id="PS50011"/>
    </source>
</evidence>
<comment type="catalytic activity">
    <reaction evidence="4">
        <text>L-seryl-[protein] + ATP = O-phospho-L-seryl-[protein] + ADP + H(+)</text>
        <dbReference type="Rhea" id="RHEA:17989"/>
        <dbReference type="Rhea" id="RHEA-COMP:9863"/>
        <dbReference type="Rhea" id="RHEA-COMP:11604"/>
        <dbReference type="ChEBI" id="CHEBI:15378"/>
        <dbReference type="ChEBI" id="CHEBI:29999"/>
        <dbReference type="ChEBI" id="CHEBI:30616"/>
        <dbReference type="ChEBI" id="CHEBI:83421"/>
        <dbReference type="ChEBI" id="CHEBI:456216"/>
        <dbReference type="EC" id="2.7.11.1"/>
    </reaction>
</comment>
<evidence type="ECO:0000256" key="4">
    <source>
        <dbReference type="ARBA" id="ARBA00048679"/>
    </source>
</evidence>
<dbReference type="SMART" id="SM00220">
    <property type="entry name" value="S_TKc"/>
    <property type="match status" value="1"/>
</dbReference>
<dbReference type="Pfam" id="PF00069">
    <property type="entry name" value="Pkinase"/>
    <property type="match status" value="1"/>
</dbReference>
<dbReference type="SUPFAM" id="SSF56112">
    <property type="entry name" value="Protein kinase-like (PK-like)"/>
    <property type="match status" value="1"/>
</dbReference>
<comment type="catalytic activity">
    <reaction evidence="3">
        <text>L-threonyl-[protein] + ATP = O-phospho-L-threonyl-[protein] + ADP + H(+)</text>
        <dbReference type="Rhea" id="RHEA:46608"/>
        <dbReference type="Rhea" id="RHEA-COMP:11060"/>
        <dbReference type="Rhea" id="RHEA-COMP:11605"/>
        <dbReference type="ChEBI" id="CHEBI:15378"/>
        <dbReference type="ChEBI" id="CHEBI:30013"/>
        <dbReference type="ChEBI" id="CHEBI:30616"/>
        <dbReference type="ChEBI" id="CHEBI:61977"/>
        <dbReference type="ChEBI" id="CHEBI:456216"/>
        <dbReference type="EC" id="2.7.11.1"/>
    </reaction>
</comment>
<protein>
    <recommendedName>
        <fullName evidence="5">Protein kinase domain-containing protein</fullName>
    </recommendedName>
</protein>
<comment type="caution">
    <text evidence="6">The sequence shown here is derived from an EMBL/GenBank/DDBJ whole genome shotgun (WGS) entry which is preliminary data.</text>
</comment>
<name>A0A9D5BIR7_PEA</name>
<keyword evidence="2" id="KW-0597">Phosphoprotein</keyword>
<reference evidence="6 7" key="1">
    <citation type="journal article" date="2022" name="Nat. Genet.">
        <title>Improved pea reference genome and pan-genome highlight genomic features and evolutionary characteristics.</title>
        <authorList>
            <person name="Yang T."/>
            <person name="Liu R."/>
            <person name="Luo Y."/>
            <person name="Hu S."/>
            <person name="Wang D."/>
            <person name="Wang C."/>
            <person name="Pandey M.K."/>
            <person name="Ge S."/>
            <person name="Xu Q."/>
            <person name="Li N."/>
            <person name="Li G."/>
            <person name="Huang Y."/>
            <person name="Saxena R.K."/>
            <person name="Ji Y."/>
            <person name="Li M."/>
            <person name="Yan X."/>
            <person name="He Y."/>
            <person name="Liu Y."/>
            <person name="Wang X."/>
            <person name="Xiang C."/>
            <person name="Varshney R.K."/>
            <person name="Ding H."/>
            <person name="Gao S."/>
            <person name="Zong X."/>
        </authorList>
    </citation>
    <scope>NUCLEOTIDE SEQUENCE [LARGE SCALE GENOMIC DNA]</scope>
    <source>
        <strain evidence="6 7">cv. Zhongwan 6</strain>
    </source>
</reference>
<dbReference type="PANTHER" id="PTHR22988:SF76">
    <property type="entry name" value="CHROMOSOME UNDETERMINED SCAFFOLD_135, WHOLE GENOME SHOTGUN SEQUENCE"/>
    <property type="match status" value="1"/>
</dbReference>
<evidence type="ECO:0000313" key="6">
    <source>
        <dbReference type="EMBL" id="KAI5444237.1"/>
    </source>
</evidence>
<dbReference type="Gene3D" id="3.30.200.20">
    <property type="entry name" value="Phosphorylase Kinase, domain 1"/>
    <property type="match status" value="1"/>
</dbReference>
<accession>A0A9D5BIR7</accession>
<evidence type="ECO:0000256" key="2">
    <source>
        <dbReference type="ARBA" id="ARBA00022553"/>
    </source>
</evidence>
<evidence type="ECO:0000313" key="7">
    <source>
        <dbReference type="Proteomes" id="UP001058974"/>
    </source>
</evidence>
<dbReference type="Gene3D" id="1.10.510.10">
    <property type="entry name" value="Transferase(Phosphotransferase) domain 1"/>
    <property type="match status" value="1"/>
</dbReference>
<dbReference type="FunFam" id="1.10.510.10:FF:000057">
    <property type="entry name" value="Non-specific serine/threonine protein kinase"/>
    <property type="match status" value="1"/>
</dbReference>
<dbReference type="FunFam" id="1.10.510.10:FF:000042">
    <property type="entry name" value="Non-specific serine/threonine protein kinase"/>
    <property type="match status" value="1"/>
</dbReference>
<keyword evidence="7" id="KW-1185">Reference proteome</keyword>
<dbReference type="InterPro" id="IPR000719">
    <property type="entry name" value="Prot_kinase_dom"/>
</dbReference>
<dbReference type="InterPro" id="IPR008271">
    <property type="entry name" value="Ser/Thr_kinase_AS"/>
</dbReference>
<dbReference type="EMBL" id="JAMSHJ010000001">
    <property type="protein sequence ID" value="KAI5444237.1"/>
    <property type="molecule type" value="Genomic_DNA"/>
</dbReference>
<dbReference type="AlphaFoldDB" id="A0A9D5BIR7"/>
<dbReference type="Gramene" id="Psat01G0274400-T1">
    <property type="protein sequence ID" value="KAI5444237.1"/>
    <property type="gene ID" value="KIW84_012744"/>
</dbReference>
<proteinExistence type="inferred from homology"/>